<feature type="region of interest" description="Disordered" evidence="1">
    <location>
        <begin position="75"/>
        <end position="106"/>
    </location>
</feature>
<dbReference type="Proteomes" id="UP000541444">
    <property type="component" value="Unassembled WGS sequence"/>
</dbReference>
<feature type="non-terminal residue" evidence="2">
    <location>
        <position position="1"/>
    </location>
</feature>
<evidence type="ECO:0000256" key="1">
    <source>
        <dbReference type="SAM" id="MobiDB-lite"/>
    </source>
</evidence>
<sequence>MIGNGVLANEESLSKNGEFVFNELVISNLQMQLEKVTAEAGMDVDGVNENSDVGKGGGTSIKKVRFQMNRNLVWKPHSPLPPQSVRIPPSATPRGSALKKGVPAGPVREMPRKAKLRFGSAKKARKSPRLIIPAIKRLKKLRPSTGSSSGWRKVRSRHFAQWLTMSFSLIQHWSLLFVEKKVEDELLLKDHELIVVKASHECTIVRTAKLKACIEKSKVEFEEEKKQLEHKH</sequence>
<comment type="caution">
    <text evidence="2">The sequence shown here is derived from an EMBL/GenBank/DDBJ whole genome shotgun (WGS) entry which is preliminary data.</text>
</comment>
<proteinExistence type="predicted"/>
<name>A0A7J7LNQ3_9MAGN</name>
<dbReference type="AlphaFoldDB" id="A0A7J7LNQ3"/>
<gene>
    <name evidence="2" type="ORF">GIB67_004862</name>
</gene>
<organism evidence="2 3">
    <name type="scientific">Kingdonia uniflora</name>
    <dbReference type="NCBI Taxonomy" id="39325"/>
    <lineage>
        <taxon>Eukaryota</taxon>
        <taxon>Viridiplantae</taxon>
        <taxon>Streptophyta</taxon>
        <taxon>Embryophyta</taxon>
        <taxon>Tracheophyta</taxon>
        <taxon>Spermatophyta</taxon>
        <taxon>Magnoliopsida</taxon>
        <taxon>Ranunculales</taxon>
        <taxon>Circaeasteraceae</taxon>
        <taxon>Kingdonia</taxon>
    </lineage>
</organism>
<keyword evidence="3" id="KW-1185">Reference proteome</keyword>
<dbReference type="EMBL" id="JACGCM010002137">
    <property type="protein sequence ID" value="KAF6144189.1"/>
    <property type="molecule type" value="Genomic_DNA"/>
</dbReference>
<evidence type="ECO:0000313" key="3">
    <source>
        <dbReference type="Proteomes" id="UP000541444"/>
    </source>
</evidence>
<reference evidence="2 3" key="1">
    <citation type="journal article" date="2020" name="IScience">
        <title>Genome Sequencing of the Endangered Kingdonia uniflora (Circaeasteraceae, Ranunculales) Reveals Potential Mechanisms of Evolutionary Specialization.</title>
        <authorList>
            <person name="Sun Y."/>
            <person name="Deng T."/>
            <person name="Zhang A."/>
            <person name="Moore M.J."/>
            <person name="Landis J.B."/>
            <person name="Lin N."/>
            <person name="Zhang H."/>
            <person name="Zhang X."/>
            <person name="Huang J."/>
            <person name="Zhang X."/>
            <person name="Sun H."/>
            <person name="Wang H."/>
        </authorList>
    </citation>
    <scope>NUCLEOTIDE SEQUENCE [LARGE SCALE GENOMIC DNA]</scope>
    <source>
        <strain evidence="2">TB1705</strain>
        <tissue evidence="2">Leaf</tissue>
    </source>
</reference>
<accession>A0A7J7LNQ3</accession>
<dbReference type="OrthoDB" id="2019504at2759"/>
<evidence type="ECO:0000313" key="2">
    <source>
        <dbReference type="EMBL" id="KAF6144189.1"/>
    </source>
</evidence>
<protein>
    <submittedName>
        <fullName evidence="2">Uncharacterized protein</fullName>
    </submittedName>
</protein>